<keyword evidence="4 6" id="KW-1133">Transmembrane helix</keyword>
<dbReference type="GO" id="GO:0005886">
    <property type="term" value="C:plasma membrane"/>
    <property type="evidence" value="ECO:0007669"/>
    <property type="project" value="UniProtKB-SubCell"/>
</dbReference>
<gene>
    <name evidence="8" type="ORF">L1O03_06300</name>
</gene>
<dbReference type="GO" id="GO:0055085">
    <property type="term" value="P:transmembrane transport"/>
    <property type="evidence" value="ECO:0007669"/>
    <property type="project" value="InterPro"/>
</dbReference>
<dbReference type="GO" id="GO:0031460">
    <property type="term" value="P:glycine betaine transport"/>
    <property type="evidence" value="ECO:0007669"/>
    <property type="project" value="TreeGrafter"/>
</dbReference>
<evidence type="ECO:0000256" key="1">
    <source>
        <dbReference type="ARBA" id="ARBA00004141"/>
    </source>
</evidence>
<evidence type="ECO:0000256" key="5">
    <source>
        <dbReference type="ARBA" id="ARBA00023136"/>
    </source>
</evidence>
<dbReference type="AlphaFoldDB" id="A0A9X1QRD8"/>
<dbReference type="PANTHER" id="PTHR30177">
    <property type="entry name" value="GLYCINE BETAINE/L-PROLINE TRANSPORT SYSTEM PERMEASE PROTEIN PROW"/>
    <property type="match status" value="1"/>
</dbReference>
<dbReference type="Gene3D" id="1.10.3720.10">
    <property type="entry name" value="MetI-like"/>
    <property type="match status" value="1"/>
</dbReference>
<dbReference type="EMBL" id="JAKGSI010000003">
    <property type="protein sequence ID" value="MCF4006790.1"/>
    <property type="molecule type" value="Genomic_DNA"/>
</dbReference>
<evidence type="ECO:0000313" key="8">
    <source>
        <dbReference type="EMBL" id="MCF4006790.1"/>
    </source>
</evidence>
<dbReference type="InterPro" id="IPR000515">
    <property type="entry name" value="MetI-like"/>
</dbReference>
<feature type="transmembrane region" description="Helical" evidence="6">
    <location>
        <begin position="31"/>
        <end position="53"/>
    </location>
</feature>
<accession>A0A9X1QRD8</accession>
<evidence type="ECO:0000256" key="2">
    <source>
        <dbReference type="ARBA" id="ARBA00022448"/>
    </source>
</evidence>
<evidence type="ECO:0000259" key="7">
    <source>
        <dbReference type="PROSITE" id="PS50928"/>
    </source>
</evidence>
<keyword evidence="2 6" id="KW-0813">Transport</keyword>
<dbReference type="PANTHER" id="PTHR30177:SF33">
    <property type="entry name" value="POSSIBLE OSMOPROTECTANT (GLYCINE BETAINE_CARNITINE_CHOLINE_L-PROLINE) TRANSPORT INTEGRAL MEMBRANE PROTEIN ABC TRANSPORTER PROZ"/>
    <property type="match status" value="1"/>
</dbReference>
<feature type="domain" description="ABC transmembrane type-1" evidence="7">
    <location>
        <begin position="27"/>
        <end position="206"/>
    </location>
</feature>
<protein>
    <submittedName>
        <fullName evidence="8">ABC transporter permease subunit</fullName>
    </submittedName>
</protein>
<dbReference type="PROSITE" id="PS50928">
    <property type="entry name" value="ABC_TM1"/>
    <property type="match status" value="1"/>
</dbReference>
<dbReference type="Pfam" id="PF00528">
    <property type="entry name" value="BPD_transp_1"/>
    <property type="match status" value="1"/>
</dbReference>
<dbReference type="RefSeq" id="WP_236118602.1">
    <property type="nucleotide sequence ID" value="NZ_JAKGSI010000003.1"/>
</dbReference>
<reference evidence="8" key="1">
    <citation type="submission" date="2022-01" db="EMBL/GenBank/DDBJ databases">
        <title>Corynebacterium sp. nov isolated from isolated from the feces of the greater white-fronted geese (Anser albifrons) at Poyang Lake, PR China.</title>
        <authorList>
            <person name="Liu Q."/>
        </authorList>
    </citation>
    <scope>NUCLEOTIDE SEQUENCE</scope>
    <source>
        <strain evidence="8">JCM 32435</strain>
    </source>
</reference>
<dbReference type="CDD" id="cd06261">
    <property type="entry name" value="TM_PBP2"/>
    <property type="match status" value="1"/>
</dbReference>
<organism evidence="8 9">
    <name type="scientific">Corynebacterium uropygiale</name>
    <dbReference type="NCBI Taxonomy" id="1775911"/>
    <lineage>
        <taxon>Bacteria</taxon>
        <taxon>Bacillati</taxon>
        <taxon>Actinomycetota</taxon>
        <taxon>Actinomycetes</taxon>
        <taxon>Mycobacteriales</taxon>
        <taxon>Corynebacteriaceae</taxon>
        <taxon>Corynebacterium</taxon>
    </lineage>
</organism>
<feature type="transmembrane region" description="Helical" evidence="6">
    <location>
        <begin position="74"/>
        <end position="101"/>
    </location>
</feature>
<evidence type="ECO:0000313" key="9">
    <source>
        <dbReference type="Proteomes" id="UP001139336"/>
    </source>
</evidence>
<comment type="subcellular location">
    <subcellularLocation>
        <location evidence="6">Cell membrane</location>
        <topology evidence="6">Multi-pass membrane protein</topology>
    </subcellularLocation>
    <subcellularLocation>
        <location evidence="1">Membrane</location>
        <topology evidence="1">Multi-pass membrane protein</topology>
    </subcellularLocation>
</comment>
<dbReference type="InterPro" id="IPR035906">
    <property type="entry name" value="MetI-like_sf"/>
</dbReference>
<evidence type="ECO:0000256" key="3">
    <source>
        <dbReference type="ARBA" id="ARBA00022692"/>
    </source>
</evidence>
<keyword evidence="9" id="KW-1185">Reference proteome</keyword>
<keyword evidence="5 6" id="KW-0472">Membrane</keyword>
<sequence length="214" mass="21676">MTYLLEALRLLGTGEFWWGPGGCGVRLVEHIGVSLLAVFIAALVGIPLGILAAHLPGATAVVGGLVGAMRALPILGLVVVAGLIFGVGLVAPIVVLVILAVPSLVTAGSAAVLATPEDIRDAATAVGFSRLQVVLQVIVPHSAGVLWAGVRTALVQVVATGTLAAYTSPVGLGAPIFLGLKTRDYPLMVAAACLVMLVTWVLDALAGIAQRRLS</sequence>
<comment type="similarity">
    <text evidence="6">Belongs to the binding-protein-dependent transport system permease family.</text>
</comment>
<proteinExistence type="inferred from homology"/>
<keyword evidence="3 6" id="KW-0812">Transmembrane</keyword>
<evidence type="ECO:0000256" key="4">
    <source>
        <dbReference type="ARBA" id="ARBA00022989"/>
    </source>
</evidence>
<comment type="caution">
    <text evidence="8">The sequence shown here is derived from an EMBL/GenBank/DDBJ whole genome shotgun (WGS) entry which is preliminary data.</text>
</comment>
<dbReference type="InterPro" id="IPR051204">
    <property type="entry name" value="ABC_transp_perm/SBD"/>
</dbReference>
<evidence type="ECO:0000256" key="6">
    <source>
        <dbReference type="RuleBase" id="RU363032"/>
    </source>
</evidence>
<dbReference type="SUPFAM" id="SSF161098">
    <property type="entry name" value="MetI-like"/>
    <property type="match status" value="1"/>
</dbReference>
<name>A0A9X1QRD8_9CORY</name>
<feature type="transmembrane region" description="Helical" evidence="6">
    <location>
        <begin position="187"/>
        <end position="209"/>
    </location>
</feature>
<dbReference type="Proteomes" id="UP001139336">
    <property type="component" value="Unassembled WGS sequence"/>
</dbReference>